<dbReference type="EMBL" id="LDOU01000015">
    <property type="protein sequence ID" value="KLV08107.1"/>
    <property type="molecule type" value="Genomic_DNA"/>
</dbReference>
<dbReference type="OrthoDB" id="5830072at2"/>
<comment type="caution">
    <text evidence="1">The sequence shown here is derived from an EMBL/GenBank/DDBJ whole genome shotgun (WGS) entry which is preliminary data.</text>
</comment>
<evidence type="ECO:0000313" key="2">
    <source>
        <dbReference type="Proteomes" id="UP000035909"/>
    </source>
</evidence>
<sequence>MQICHDEVFGVLTVSQAGYKFRRTKNHTQTYWPVEMFIRHRERFNRPIVLVIESPHIKEFQVRHVTNALNGLPVYARPANGATGENICTHFAALLATLPQVLAQGHYPVVVVNAIQLQCSQGEDTCLYRTRRFIEHWPARVDDLTQRLRMLDPVIAINACTKGDFYIRDEAGQLIRTKAFDAGFNPQFNRLLEQEFGYQQELTQTRGQSGGECAVVTPPEDDDTDSLRFMNTIDLSGLVMFQLHQAYKQTDTLLCKTTHPAAWLYRVPMFTRFRQELFTYTKSAPRP</sequence>
<accession>A0A0J1K0V5</accession>
<dbReference type="PATRIC" id="fig|320778.3.peg.3239"/>
<dbReference type="Proteomes" id="UP000035909">
    <property type="component" value="Unassembled WGS sequence"/>
</dbReference>
<proteinExistence type="predicted"/>
<evidence type="ECO:0000313" key="1">
    <source>
        <dbReference type="EMBL" id="KLV08107.1"/>
    </source>
</evidence>
<reference evidence="1 2" key="1">
    <citation type="submission" date="2015-05" db="EMBL/GenBank/DDBJ databases">
        <title>Photobacterium galathea sp. nov.</title>
        <authorList>
            <person name="Machado H."/>
            <person name="Gram L."/>
        </authorList>
    </citation>
    <scope>NUCLEOTIDE SEQUENCE [LARGE SCALE GENOMIC DNA]</scope>
    <source>
        <strain evidence="1 2">DSM 22954</strain>
    </source>
</reference>
<gene>
    <name evidence="1" type="ORF">ABT57_14905</name>
</gene>
<dbReference type="RefSeq" id="WP_047885999.1">
    <property type="nucleotide sequence ID" value="NZ_CP071326.1"/>
</dbReference>
<keyword evidence="2" id="KW-1185">Reference proteome</keyword>
<organism evidence="1 2">
    <name type="scientific">Photobacterium ganghwense</name>
    <dbReference type="NCBI Taxonomy" id="320778"/>
    <lineage>
        <taxon>Bacteria</taxon>
        <taxon>Pseudomonadati</taxon>
        <taxon>Pseudomonadota</taxon>
        <taxon>Gammaproteobacteria</taxon>
        <taxon>Vibrionales</taxon>
        <taxon>Vibrionaceae</taxon>
        <taxon>Photobacterium</taxon>
    </lineage>
</organism>
<name>A0A0J1K0V5_9GAMM</name>
<protein>
    <submittedName>
        <fullName evidence="1">Uncharacterized protein</fullName>
    </submittedName>
</protein>
<dbReference type="AlphaFoldDB" id="A0A0J1K0V5"/>